<protein>
    <submittedName>
        <fullName evidence="1">Uncharacterized protein</fullName>
    </submittedName>
</protein>
<sequence>MSIEIGQTWREVDPRFDRRVKVVGFCEETGKVKIESAGKVTKARRERFNSKRGGYELVPTN</sequence>
<dbReference type="Proteomes" id="UP000068210">
    <property type="component" value="Plasmid pAcX50f"/>
</dbReference>
<dbReference type="RefSeq" id="WP_040107384.1">
    <property type="nucleotide sequence ID" value="NZ_CP010421.1"/>
</dbReference>
<proteinExistence type="predicted"/>
<geneLocation type="plasmid" evidence="1 2">
    <name>pAcX50f</name>
</geneLocation>
<keyword evidence="2" id="KW-1185">Reference proteome</keyword>
<dbReference type="HOGENOM" id="CLU_2912460_0_0_6"/>
<keyword evidence="1" id="KW-0614">Plasmid</keyword>
<gene>
    <name evidence="1" type="ORF">Achr_f1460</name>
</gene>
<dbReference type="AlphaFoldDB" id="A0A0C4WV55"/>
<organism evidence="1 2">
    <name type="scientific">Azotobacter chroococcum NCIMB 8003</name>
    <dbReference type="NCBI Taxonomy" id="1328314"/>
    <lineage>
        <taxon>Bacteria</taxon>
        <taxon>Pseudomonadati</taxon>
        <taxon>Pseudomonadota</taxon>
        <taxon>Gammaproteobacteria</taxon>
        <taxon>Pseudomonadales</taxon>
        <taxon>Pseudomonadaceae</taxon>
        <taxon>Azotobacter</taxon>
    </lineage>
</organism>
<evidence type="ECO:0000313" key="1">
    <source>
        <dbReference type="EMBL" id="AJE23840.1"/>
    </source>
</evidence>
<dbReference type="EMBL" id="CP010421">
    <property type="protein sequence ID" value="AJE23840.1"/>
    <property type="molecule type" value="Genomic_DNA"/>
</dbReference>
<name>A0A0C4WV55_9GAMM</name>
<reference evidence="1 2" key="1">
    <citation type="journal article" date="2015" name="PLoS ONE">
        <title>Azotobacter Genomes: The Genome of Azotobacter chroococcum NCIMB 8003 (ATCC 4412).</title>
        <authorList>
            <person name="Robson R.L."/>
            <person name="Jones R."/>
            <person name="Robson R.M."/>
            <person name="Schwartz A."/>
            <person name="Richardson T.H."/>
        </authorList>
    </citation>
    <scope>NUCLEOTIDE SEQUENCE [LARGE SCALE GENOMIC DNA]</scope>
    <source>
        <strain evidence="1 2">NCIMB 8003</strain>
        <plasmid evidence="2">Plasmid pAcX50f</plasmid>
    </source>
</reference>
<evidence type="ECO:0000313" key="2">
    <source>
        <dbReference type="Proteomes" id="UP000068210"/>
    </source>
</evidence>
<accession>A0A0C4WV55</accession>
<dbReference type="KEGG" id="acx:Achr_f1460"/>